<name>A0A1L7XMF8_9HELO</name>
<evidence type="ECO:0000313" key="2">
    <source>
        <dbReference type="EMBL" id="CZR66240.1"/>
    </source>
</evidence>
<evidence type="ECO:0000256" key="1">
    <source>
        <dbReference type="SAM" id="MobiDB-lite"/>
    </source>
</evidence>
<gene>
    <name evidence="2" type="ORF">PAC_16141</name>
</gene>
<feature type="region of interest" description="Disordered" evidence="1">
    <location>
        <begin position="140"/>
        <end position="162"/>
    </location>
</feature>
<protein>
    <submittedName>
        <fullName evidence="2">Uncharacterized protein</fullName>
    </submittedName>
</protein>
<dbReference type="EMBL" id="FJOG01000035">
    <property type="protein sequence ID" value="CZR66240.1"/>
    <property type="molecule type" value="Genomic_DNA"/>
</dbReference>
<feature type="compositionally biased region" description="Basic and acidic residues" evidence="1">
    <location>
        <begin position="148"/>
        <end position="162"/>
    </location>
</feature>
<proteinExistence type="predicted"/>
<sequence length="181" mass="20468">MPSRDNKVTKHAKKVSHSRRLRKLAARLPQVSSGFRISESMEENKIEAPKREKCYTTSIQYSCGHITNLHYITHIDCEGVPPSKVHCDNVALTPKVMFTERNCYDCNHPPPAYKINTTANTLPESQAHISAFVLPTIHTSEPSQNAVKSKEEVKEDEVHEESWVDVGLEKEIEGEEGWVMA</sequence>
<dbReference type="Proteomes" id="UP000184330">
    <property type="component" value="Unassembled WGS sequence"/>
</dbReference>
<accession>A0A1L7XMF8</accession>
<dbReference type="OrthoDB" id="10527127at2759"/>
<dbReference type="AlphaFoldDB" id="A0A1L7XMF8"/>
<keyword evidence="3" id="KW-1185">Reference proteome</keyword>
<evidence type="ECO:0000313" key="3">
    <source>
        <dbReference type="Proteomes" id="UP000184330"/>
    </source>
</evidence>
<reference evidence="2 3" key="1">
    <citation type="submission" date="2016-03" db="EMBL/GenBank/DDBJ databases">
        <authorList>
            <person name="Ploux O."/>
        </authorList>
    </citation>
    <scope>NUCLEOTIDE SEQUENCE [LARGE SCALE GENOMIC DNA]</scope>
    <source>
        <strain evidence="2 3">UAMH 11012</strain>
    </source>
</reference>
<organism evidence="2 3">
    <name type="scientific">Phialocephala subalpina</name>
    <dbReference type="NCBI Taxonomy" id="576137"/>
    <lineage>
        <taxon>Eukaryota</taxon>
        <taxon>Fungi</taxon>
        <taxon>Dikarya</taxon>
        <taxon>Ascomycota</taxon>
        <taxon>Pezizomycotina</taxon>
        <taxon>Leotiomycetes</taxon>
        <taxon>Helotiales</taxon>
        <taxon>Mollisiaceae</taxon>
        <taxon>Phialocephala</taxon>
        <taxon>Phialocephala fortinii species complex</taxon>
    </lineage>
</organism>